<dbReference type="Proteomes" id="UP000732105">
    <property type="component" value="Unassembled WGS sequence"/>
</dbReference>
<comment type="caution">
    <text evidence="1">The sequence shown here is derived from an EMBL/GenBank/DDBJ whole genome shotgun (WGS) entry which is preliminary data.</text>
</comment>
<name>A0ABX1WX89_9BACT</name>
<accession>A0ABX1WX89</accession>
<evidence type="ECO:0000313" key="2">
    <source>
        <dbReference type="Proteomes" id="UP000732105"/>
    </source>
</evidence>
<sequence length="64" mass="6979">MAPIPTVAKIPAAIGAPQHVILPKTAKSAAPNPVKVDFLFVISILYNFKVYRDVGKGWEKMQDS</sequence>
<keyword evidence="2" id="KW-1185">Reference proteome</keyword>
<reference evidence="1 2" key="1">
    <citation type="submission" date="2018-12" db="EMBL/GenBank/DDBJ databases">
        <title>Marinifilum JC070 sp. nov., a marine bacterium isolated from Yongle Blue Hole in the South China Sea.</title>
        <authorList>
            <person name="Fu T."/>
        </authorList>
    </citation>
    <scope>NUCLEOTIDE SEQUENCE [LARGE SCALE GENOMIC DNA]</scope>
    <source>
        <strain evidence="1 2">JC070</strain>
    </source>
</reference>
<protein>
    <submittedName>
        <fullName evidence="1">Uncharacterized protein</fullName>
    </submittedName>
</protein>
<organism evidence="1 2">
    <name type="scientific">Marinifilum caeruleilacunae</name>
    <dbReference type="NCBI Taxonomy" id="2499076"/>
    <lineage>
        <taxon>Bacteria</taxon>
        <taxon>Pseudomonadati</taxon>
        <taxon>Bacteroidota</taxon>
        <taxon>Bacteroidia</taxon>
        <taxon>Marinilabiliales</taxon>
        <taxon>Marinifilaceae</taxon>
    </lineage>
</organism>
<proteinExistence type="predicted"/>
<gene>
    <name evidence="1" type="ORF">ELS83_12985</name>
</gene>
<dbReference type="EMBL" id="RZNH01000021">
    <property type="protein sequence ID" value="NOU60732.1"/>
    <property type="molecule type" value="Genomic_DNA"/>
</dbReference>
<evidence type="ECO:0000313" key="1">
    <source>
        <dbReference type="EMBL" id="NOU60732.1"/>
    </source>
</evidence>